<keyword evidence="6 10" id="KW-0812">Transmembrane</keyword>
<dbReference type="InterPro" id="IPR036890">
    <property type="entry name" value="HATPase_C_sf"/>
</dbReference>
<evidence type="ECO:0000256" key="9">
    <source>
        <dbReference type="ARBA" id="ARBA00023012"/>
    </source>
</evidence>
<organism evidence="13 14">
    <name type="scientific">Umezawaea endophytica</name>
    <dbReference type="NCBI Taxonomy" id="1654476"/>
    <lineage>
        <taxon>Bacteria</taxon>
        <taxon>Bacillati</taxon>
        <taxon>Actinomycetota</taxon>
        <taxon>Actinomycetes</taxon>
        <taxon>Pseudonocardiales</taxon>
        <taxon>Pseudonocardiaceae</taxon>
        <taxon>Umezawaea</taxon>
    </lineage>
</organism>
<dbReference type="SUPFAM" id="SSF55874">
    <property type="entry name" value="ATPase domain of HSP90 chaperone/DNA topoisomerase II/histidine kinase"/>
    <property type="match status" value="1"/>
</dbReference>
<evidence type="ECO:0000259" key="12">
    <source>
        <dbReference type="PROSITE" id="PS50885"/>
    </source>
</evidence>
<dbReference type="PANTHER" id="PTHR43547:SF2">
    <property type="entry name" value="HYBRID SIGNAL TRANSDUCTION HISTIDINE KINASE C"/>
    <property type="match status" value="1"/>
</dbReference>
<evidence type="ECO:0000256" key="6">
    <source>
        <dbReference type="ARBA" id="ARBA00022692"/>
    </source>
</evidence>
<evidence type="ECO:0000256" key="1">
    <source>
        <dbReference type="ARBA" id="ARBA00000085"/>
    </source>
</evidence>
<dbReference type="RefSeq" id="WP_259623038.1">
    <property type="nucleotide sequence ID" value="NZ_JANYMP010000004.1"/>
</dbReference>
<dbReference type="SMART" id="SM00387">
    <property type="entry name" value="HATPase_c"/>
    <property type="match status" value="1"/>
</dbReference>
<dbReference type="Pfam" id="PF02518">
    <property type="entry name" value="HATPase_c"/>
    <property type="match status" value="1"/>
</dbReference>
<dbReference type="GO" id="GO:0005886">
    <property type="term" value="C:plasma membrane"/>
    <property type="evidence" value="ECO:0007669"/>
    <property type="project" value="UniProtKB-SubCell"/>
</dbReference>
<dbReference type="SUPFAM" id="SSF47384">
    <property type="entry name" value="Homodimeric domain of signal transducing histidine kinase"/>
    <property type="match status" value="1"/>
</dbReference>
<reference evidence="13" key="1">
    <citation type="submission" date="2022-08" db="EMBL/GenBank/DDBJ databases">
        <authorList>
            <person name="Tistechok S."/>
            <person name="Samborskyy M."/>
            <person name="Roman I."/>
        </authorList>
    </citation>
    <scope>NUCLEOTIDE SEQUENCE</scope>
    <source>
        <strain evidence="13">DSM 103496</strain>
    </source>
</reference>
<dbReference type="Gene3D" id="1.10.287.130">
    <property type="match status" value="1"/>
</dbReference>
<gene>
    <name evidence="13" type="ORF">NZH93_11800</name>
</gene>
<dbReference type="EMBL" id="JANYMP010000004">
    <property type="protein sequence ID" value="MCS7477540.1"/>
    <property type="molecule type" value="Genomic_DNA"/>
</dbReference>
<dbReference type="CDD" id="cd00082">
    <property type="entry name" value="HisKA"/>
    <property type="match status" value="1"/>
</dbReference>
<comment type="catalytic activity">
    <reaction evidence="1">
        <text>ATP + protein L-histidine = ADP + protein N-phospho-L-histidine.</text>
        <dbReference type="EC" id="2.7.13.3"/>
    </reaction>
</comment>
<evidence type="ECO:0000256" key="8">
    <source>
        <dbReference type="ARBA" id="ARBA00022989"/>
    </source>
</evidence>
<dbReference type="PANTHER" id="PTHR43547">
    <property type="entry name" value="TWO-COMPONENT HISTIDINE KINASE"/>
    <property type="match status" value="1"/>
</dbReference>
<dbReference type="GO" id="GO:0000155">
    <property type="term" value="F:phosphorelay sensor kinase activity"/>
    <property type="evidence" value="ECO:0007669"/>
    <property type="project" value="InterPro"/>
</dbReference>
<dbReference type="EC" id="2.7.13.3" evidence="3"/>
<dbReference type="InterPro" id="IPR003594">
    <property type="entry name" value="HATPase_dom"/>
</dbReference>
<keyword evidence="9" id="KW-0902">Two-component regulatory system</keyword>
<dbReference type="CDD" id="cd06225">
    <property type="entry name" value="HAMP"/>
    <property type="match status" value="1"/>
</dbReference>
<evidence type="ECO:0000256" key="5">
    <source>
        <dbReference type="ARBA" id="ARBA00022679"/>
    </source>
</evidence>
<feature type="domain" description="HAMP" evidence="12">
    <location>
        <begin position="180"/>
        <end position="232"/>
    </location>
</feature>
<evidence type="ECO:0000256" key="7">
    <source>
        <dbReference type="ARBA" id="ARBA00022777"/>
    </source>
</evidence>
<keyword evidence="5" id="KW-0808">Transferase</keyword>
<dbReference type="PROSITE" id="PS50109">
    <property type="entry name" value="HIS_KIN"/>
    <property type="match status" value="1"/>
</dbReference>
<dbReference type="Gene3D" id="6.10.340.10">
    <property type="match status" value="1"/>
</dbReference>
<dbReference type="Gene3D" id="3.30.565.10">
    <property type="entry name" value="Histidine kinase-like ATPase, C-terminal domain"/>
    <property type="match status" value="1"/>
</dbReference>
<feature type="domain" description="Histidine kinase" evidence="11">
    <location>
        <begin position="247"/>
        <end position="454"/>
    </location>
</feature>
<comment type="subcellular location">
    <subcellularLocation>
        <location evidence="2">Cell membrane</location>
    </subcellularLocation>
</comment>
<keyword evidence="13" id="KW-0547">Nucleotide-binding</keyword>
<dbReference type="InterPro" id="IPR004358">
    <property type="entry name" value="Sig_transdc_His_kin-like_C"/>
</dbReference>
<feature type="transmembrane region" description="Helical" evidence="10">
    <location>
        <begin position="161"/>
        <end position="183"/>
    </location>
</feature>
<dbReference type="PROSITE" id="PS50885">
    <property type="entry name" value="HAMP"/>
    <property type="match status" value="1"/>
</dbReference>
<dbReference type="PRINTS" id="PR00344">
    <property type="entry name" value="BCTRLSENSOR"/>
</dbReference>
<evidence type="ECO:0000313" key="14">
    <source>
        <dbReference type="Proteomes" id="UP001141259"/>
    </source>
</evidence>
<name>A0A9X3AFS6_9PSEU</name>
<evidence type="ECO:0000259" key="11">
    <source>
        <dbReference type="PROSITE" id="PS50109"/>
    </source>
</evidence>
<keyword evidence="4" id="KW-0597">Phosphoprotein</keyword>
<protein>
    <recommendedName>
        <fullName evidence="3">histidine kinase</fullName>
        <ecNumber evidence="3">2.7.13.3</ecNumber>
    </recommendedName>
</protein>
<sequence length="455" mass="48689">MRLGLRARLLIAFTLVSVFTGAVVAAGSYLQVRDVVLSSAQDRMVERLRSDVERSAGIDHSPSGAELVALANRLKAVVVFGNSHADGNGITFGDLPRDLRERVRDTGRLMVQRAEVDGSPHAFVGAPLNFGRAGETGIEVYRRQDLGAQRDEIAALPESSLLLVLVSLVPAFVLALLAARGVLRPVRELRTGARRVADGGLDTRLAVRGSDELADLVRTFNTMTAELERTVAELRRMEEGSRRFVADVSHELRTPLTAMTAVAEALDDASLTGDAATAAGMVSTETRKLGTLVEELIEISRFDAGVAALRPEPVDLVVLVTGTLAARGWTDQVDVVAPVTLVSEVDRRRIDVVVANLVGNALRHGARPVFVELTGTEDEVVLVVTDDGPGLDDDVTPLVFERFYKADSARARSEGSGLGLAIAWENTRLHGGSLEAGNAPGTGARFTVRLPRSRS</sequence>
<dbReference type="CDD" id="cd00075">
    <property type="entry name" value="HATPase"/>
    <property type="match status" value="1"/>
</dbReference>
<dbReference type="SMART" id="SM00304">
    <property type="entry name" value="HAMP"/>
    <property type="match status" value="1"/>
</dbReference>
<dbReference type="AlphaFoldDB" id="A0A9X3AFS6"/>
<accession>A0A9X3AFS6</accession>
<evidence type="ECO:0000313" key="13">
    <source>
        <dbReference type="EMBL" id="MCS7477540.1"/>
    </source>
</evidence>
<keyword evidence="10" id="KW-0472">Membrane</keyword>
<dbReference type="Pfam" id="PF00672">
    <property type="entry name" value="HAMP"/>
    <property type="match status" value="1"/>
</dbReference>
<evidence type="ECO:0000256" key="2">
    <source>
        <dbReference type="ARBA" id="ARBA00004236"/>
    </source>
</evidence>
<comment type="caution">
    <text evidence="13">The sequence shown here is derived from an EMBL/GenBank/DDBJ whole genome shotgun (WGS) entry which is preliminary data.</text>
</comment>
<keyword evidence="14" id="KW-1185">Reference proteome</keyword>
<dbReference type="SMART" id="SM00388">
    <property type="entry name" value="HisKA"/>
    <property type="match status" value="1"/>
</dbReference>
<dbReference type="InterPro" id="IPR003661">
    <property type="entry name" value="HisK_dim/P_dom"/>
</dbReference>
<dbReference type="GO" id="GO:0005524">
    <property type="term" value="F:ATP binding"/>
    <property type="evidence" value="ECO:0007669"/>
    <property type="project" value="UniProtKB-KW"/>
</dbReference>
<dbReference type="InterPro" id="IPR005467">
    <property type="entry name" value="His_kinase_dom"/>
</dbReference>
<evidence type="ECO:0000256" key="4">
    <source>
        <dbReference type="ARBA" id="ARBA00022553"/>
    </source>
</evidence>
<keyword evidence="13" id="KW-0067">ATP-binding</keyword>
<dbReference type="SUPFAM" id="SSF158472">
    <property type="entry name" value="HAMP domain-like"/>
    <property type="match status" value="1"/>
</dbReference>
<keyword evidence="7" id="KW-0418">Kinase</keyword>
<dbReference type="InterPro" id="IPR003660">
    <property type="entry name" value="HAMP_dom"/>
</dbReference>
<proteinExistence type="predicted"/>
<dbReference type="InterPro" id="IPR036097">
    <property type="entry name" value="HisK_dim/P_sf"/>
</dbReference>
<dbReference type="Pfam" id="PF00512">
    <property type="entry name" value="HisKA"/>
    <property type="match status" value="1"/>
</dbReference>
<evidence type="ECO:0000256" key="3">
    <source>
        <dbReference type="ARBA" id="ARBA00012438"/>
    </source>
</evidence>
<evidence type="ECO:0000256" key="10">
    <source>
        <dbReference type="SAM" id="Phobius"/>
    </source>
</evidence>
<dbReference type="Proteomes" id="UP001141259">
    <property type="component" value="Unassembled WGS sequence"/>
</dbReference>
<keyword evidence="8 10" id="KW-1133">Transmembrane helix</keyword>